<sequence length="249" mass="28415">MKIHTIDGFIQSIYLVEYPDKLLLLDGCSRADHDIVIDYIEHTLKRSRFDLALILVTHMHPDHAGGASLLAKSCSAKIATSNAPGQWYSGFDGMLMHWTDMLLAAYVGTRKGKRWQLRYYPRYLKADHYLADGMTVPDFAEWQIMHTPGHTDRDIAVFHLPSQRIYVADLMVKVKGKLIAPFPLFYPKRYCHSLLAIKLLAPRSVLLAHEGEIPFSEIDFDGLIDSAPKVPVTHWRSIKHKVKHVMGLR</sequence>
<keyword evidence="3" id="KW-1185">Reference proteome</keyword>
<feature type="domain" description="Metallo-beta-lactamase" evidence="1">
    <location>
        <begin position="10"/>
        <end position="209"/>
    </location>
</feature>
<dbReference type="GO" id="GO:0016787">
    <property type="term" value="F:hydrolase activity"/>
    <property type="evidence" value="ECO:0007669"/>
    <property type="project" value="UniProtKB-KW"/>
</dbReference>
<dbReference type="PANTHER" id="PTHR42951">
    <property type="entry name" value="METALLO-BETA-LACTAMASE DOMAIN-CONTAINING"/>
    <property type="match status" value="1"/>
</dbReference>
<gene>
    <name evidence="2" type="ORF">B1199_06530</name>
</gene>
<reference evidence="2 3" key="1">
    <citation type="submission" date="2017-02" db="EMBL/GenBank/DDBJ databases">
        <title>Pseudoalteromonas ulvae TC14 Genome.</title>
        <authorList>
            <person name="Molmeret M."/>
        </authorList>
    </citation>
    <scope>NUCLEOTIDE SEQUENCE [LARGE SCALE GENOMIC DNA]</scope>
    <source>
        <strain evidence="2">TC14</strain>
    </source>
</reference>
<dbReference type="InterPro" id="IPR050855">
    <property type="entry name" value="NDM-1-like"/>
</dbReference>
<dbReference type="SMART" id="SM00849">
    <property type="entry name" value="Lactamase_B"/>
    <property type="match status" value="1"/>
</dbReference>
<dbReference type="InterPro" id="IPR001279">
    <property type="entry name" value="Metallo-B-lactamas"/>
</dbReference>
<dbReference type="InterPro" id="IPR036866">
    <property type="entry name" value="RibonucZ/Hydroxyglut_hydro"/>
</dbReference>
<dbReference type="AlphaFoldDB" id="A0A244CQW4"/>
<dbReference type="EMBL" id="MWPV01000002">
    <property type="protein sequence ID" value="OUL58011.1"/>
    <property type="molecule type" value="Genomic_DNA"/>
</dbReference>
<name>A0A244CQW4_PSEDV</name>
<organism evidence="2 3">
    <name type="scientific">Pseudoalteromonas ulvae</name>
    <dbReference type="NCBI Taxonomy" id="107327"/>
    <lineage>
        <taxon>Bacteria</taxon>
        <taxon>Pseudomonadati</taxon>
        <taxon>Pseudomonadota</taxon>
        <taxon>Gammaproteobacteria</taxon>
        <taxon>Alteromonadales</taxon>
        <taxon>Pseudoalteromonadaceae</taxon>
        <taxon>Pseudoalteromonas</taxon>
    </lineage>
</organism>
<dbReference type="RefSeq" id="WP_086743318.1">
    <property type="nucleotide sequence ID" value="NZ_MWPV01000002.1"/>
</dbReference>
<dbReference type="Pfam" id="PF00753">
    <property type="entry name" value="Lactamase_B"/>
    <property type="match status" value="1"/>
</dbReference>
<proteinExistence type="predicted"/>
<evidence type="ECO:0000313" key="2">
    <source>
        <dbReference type="EMBL" id="OUL58011.1"/>
    </source>
</evidence>
<dbReference type="OrthoDB" id="9802991at2"/>
<dbReference type="Gene3D" id="3.60.15.10">
    <property type="entry name" value="Ribonuclease Z/Hydroxyacylglutathione hydrolase-like"/>
    <property type="match status" value="1"/>
</dbReference>
<evidence type="ECO:0000313" key="3">
    <source>
        <dbReference type="Proteomes" id="UP000194841"/>
    </source>
</evidence>
<accession>A0A244CQW4</accession>
<keyword evidence="2" id="KW-0378">Hydrolase</keyword>
<dbReference type="SUPFAM" id="SSF56281">
    <property type="entry name" value="Metallo-hydrolase/oxidoreductase"/>
    <property type="match status" value="1"/>
</dbReference>
<evidence type="ECO:0000259" key="1">
    <source>
        <dbReference type="SMART" id="SM00849"/>
    </source>
</evidence>
<dbReference type="Proteomes" id="UP000194841">
    <property type="component" value="Unassembled WGS sequence"/>
</dbReference>
<comment type="caution">
    <text evidence="2">The sequence shown here is derived from an EMBL/GenBank/DDBJ whole genome shotgun (WGS) entry which is preliminary data.</text>
</comment>
<protein>
    <submittedName>
        <fullName evidence="2">Zn-dependent hydrolase</fullName>
    </submittedName>
</protein>